<organism evidence="7 8">
    <name type="scientific">Streptoalloteichus hindustanus</name>
    <dbReference type="NCBI Taxonomy" id="2017"/>
    <lineage>
        <taxon>Bacteria</taxon>
        <taxon>Bacillati</taxon>
        <taxon>Actinomycetota</taxon>
        <taxon>Actinomycetes</taxon>
        <taxon>Pseudonocardiales</taxon>
        <taxon>Pseudonocardiaceae</taxon>
        <taxon>Streptoalloteichus</taxon>
    </lineage>
</organism>
<dbReference type="GO" id="GO:0000976">
    <property type="term" value="F:transcription cis-regulatory region binding"/>
    <property type="evidence" value="ECO:0007669"/>
    <property type="project" value="TreeGrafter"/>
</dbReference>
<accession>A0A1M5LRZ9</accession>
<dbReference type="EMBL" id="FQVN01000012">
    <property type="protein sequence ID" value="SHG67791.1"/>
    <property type="molecule type" value="Genomic_DNA"/>
</dbReference>
<keyword evidence="5" id="KW-0812">Transmembrane</keyword>
<keyword evidence="5" id="KW-0472">Membrane</keyword>
<keyword evidence="8" id="KW-1185">Reference proteome</keyword>
<dbReference type="SUPFAM" id="SSF46689">
    <property type="entry name" value="Homeodomain-like"/>
    <property type="match status" value="1"/>
</dbReference>
<reference evidence="7 8" key="1">
    <citation type="submission" date="2016-11" db="EMBL/GenBank/DDBJ databases">
        <authorList>
            <person name="Jaros S."/>
            <person name="Januszkiewicz K."/>
            <person name="Wedrychowicz H."/>
        </authorList>
    </citation>
    <scope>NUCLEOTIDE SEQUENCE [LARGE SCALE GENOMIC DNA]</scope>
    <source>
        <strain evidence="7 8">DSM 44523</strain>
    </source>
</reference>
<evidence type="ECO:0000256" key="1">
    <source>
        <dbReference type="ARBA" id="ARBA00023015"/>
    </source>
</evidence>
<protein>
    <submittedName>
        <fullName evidence="7">Transcriptional regulator, TetR family</fullName>
    </submittedName>
</protein>
<evidence type="ECO:0000256" key="3">
    <source>
        <dbReference type="ARBA" id="ARBA00023163"/>
    </source>
</evidence>
<dbReference type="Pfam" id="PF17754">
    <property type="entry name" value="TetR_C_14"/>
    <property type="match status" value="1"/>
</dbReference>
<dbReference type="OrthoDB" id="3296001at2"/>
<dbReference type="InterPro" id="IPR009057">
    <property type="entry name" value="Homeodomain-like_sf"/>
</dbReference>
<keyword evidence="1" id="KW-0805">Transcription regulation</keyword>
<dbReference type="InterPro" id="IPR041347">
    <property type="entry name" value="MftR_C"/>
</dbReference>
<dbReference type="Pfam" id="PF00440">
    <property type="entry name" value="TetR_N"/>
    <property type="match status" value="1"/>
</dbReference>
<dbReference type="RefSeq" id="WP_073488837.1">
    <property type="nucleotide sequence ID" value="NZ_FQVN01000012.1"/>
</dbReference>
<dbReference type="PRINTS" id="PR00455">
    <property type="entry name" value="HTHTETR"/>
</dbReference>
<dbReference type="GO" id="GO:0003700">
    <property type="term" value="F:DNA-binding transcription factor activity"/>
    <property type="evidence" value="ECO:0007669"/>
    <property type="project" value="TreeGrafter"/>
</dbReference>
<dbReference type="PROSITE" id="PS01081">
    <property type="entry name" value="HTH_TETR_1"/>
    <property type="match status" value="1"/>
</dbReference>
<feature type="transmembrane region" description="Helical" evidence="5">
    <location>
        <begin position="152"/>
        <end position="173"/>
    </location>
</feature>
<dbReference type="Gene3D" id="1.10.357.10">
    <property type="entry name" value="Tetracycline Repressor, domain 2"/>
    <property type="match status" value="1"/>
</dbReference>
<feature type="DNA-binding region" description="H-T-H motif" evidence="4">
    <location>
        <begin position="36"/>
        <end position="55"/>
    </location>
</feature>
<dbReference type="Proteomes" id="UP000184501">
    <property type="component" value="Unassembled WGS sequence"/>
</dbReference>
<dbReference type="InterPro" id="IPR050109">
    <property type="entry name" value="HTH-type_TetR-like_transc_reg"/>
</dbReference>
<proteinExistence type="predicted"/>
<dbReference type="InterPro" id="IPR001647">
    <property type="entry name" value="HTH_TetR"/>
</dbReference>
<evidence type="ECO:0000256" key="2">
    <source>
        <dbReference type="ARBA" id="ARBA00023125"/>
    </source>
</evidence>
<keyword evidence="3" id="KW-0804">Transcription</keyword>
<dbReference type="PANTHER" id="PTHR30055">
    <property type="entry name" value="HTH-TYPE TRANSCRIPTIONAL REGULATOR RUTR"/>
    <property type="match status" value="1"/>
</dbReference>
<evidence type="ECO:0000259" key="6">
    <source>
        <dbReference type="PROSITE" id="PS50977"/>
    </source>
</evidence>
<name>A0A1M5LRZ9_STRHI</name>
<evidence type="ECO:0000256" key="5">
    <source>
        <dbReference type="SAM" id="Phobius"/>
    </source>
</evidence>
<evidence type="ECO:0000313" key="8">
    <source>
        <dbReference type="Proteomes" id="UP000184501"/>
    </source>
</evidence>
<dbReference type="InterPro" id="IPR023772">
    <property type="entry name" value="DNA-bd_HTH_TetR-type_CS"/>
</dbReference>
<evidence type="ECO:0000256" key="4">
    <source>
        <dbReference type="PROSITE-ProRule" id="PRU00335"/>
    </source>
</evidence>
<dbReference type="PANTHER" id="PTHR30055:SF238">
    <property type="entry name" value="MYCOFACTOCIN BIOSYNTHESIS TRANSCRIPTIONAL REGULATOR MFTR-RELATED"/>
    <property type="match status" value="1"/>
</dbReference>
<keyword evidence="5" id="KW-1133">Transmembrane helix</keyword>
<keyword evidence="2 4" id="KW-0238">DNA-binding</keyword>
<dbReference type="AlphaFoldDB" id="A0A1M5LRZ9"/>
<feature type="domain" description="HTH tetR-type" evidence="6">
    <location>
        <begin position="13"/>
        <end position="73"/>
    </location>
</feature>
<evidence type="ECO:0000313" key="7">
    <source>
        <dbReference type="EMBL" id="SHG67791.1"/>
    </source>
</evidence>
<dbReference type="Gene3D" id="1.10.10.60">
    <property type="entry name" value="Homeodomain-like"/>
    <property type="match status" value="1"/>
</dbReference>
<gene>
    <name evidence="7" type="ORF">SAMN05444320_11237</name>
</gene>
<dbReference type="PROSITE" id="PS50977">
    <property type="entry name" value="HTH_TETR_2"/>
    <property type="match status" value="1"/>
</dbReference>
<sequence>MTEQRGLRERKKNRTRHALADAALRLFVERGFHATTVADIAAAADVSPRTFFGHFRSKEDVAFVRTDERFELFLAGLRAAPPDAPLLDQLRSSIRQVVAETIVAPGERERNRLRMIFSVPEVRAKTLVRLSEAQVEVVAVLTARLRPGTDEALVTAAVGALVGALVAVVVRWLRSGGGGDLLAEVDRAFDLVAEGVTAVPGLGESLPDTAA</sequence>